<keyword evidence="16" id="KW-0865">Zymogen</keyword>
<dbReference type="SUPFAM" id="SSF53187">
    <property type="entry name" value="Zn-dependent exopeptidases"/>
    <property type="match status" value="1"/>
</dbReference>
<gene>
    <name evidence="23" type="ORF">C725_1984</name>
</gene>
<evidence type="ECO:0000256" key="8">
    <source>
        <dbReference type="ARBA" id="ARBA00022670"/>
    </source>
</evidence>
<evidence type="ECO:0000256" key="14">
    <source>
        <dbReference type="ARBA" id="ARBA00023034"/>
    </source>
</evidence>
<keyword evidence="24" id="KW-1185">Reference proteome</keyword>
<comment type="subunit">
    <text evidence="19">Homodimer. The monomeric form is inactive while the homodimer is active.</text>
</comment>
<keyword evidence="8" id="KW-0645">Protease</keyword>
<dbReference type="PATRIC" id="fig|1234595.3.peg.1985"/>
<dbReference type="PANTHER" id="PTHR12053:SF3">
    <property type="entry name" value="CARBOXYPEPTIDASE Q"/>
    <property type="match status" value="1"/>
</dbReference>
<evidence type="ECO:0000256" key="21">
    <source>
        <dbReference type="SAM" id="SignalP"/>
    </source>
</evidence>
<organism evidence="23 24">
    <name type="scientific">Pacificimonas flava</name>
    <dbReference type="NCBI Taxonomy" id="1234595"/>
    <lineage>
        <taxon>Bacteria</taxon>
        <taxon>Pseudomonadati</taxon>
        <taxon>Pseudomonadota</taxon>
        <taxon>Alphaproteobacteria</taxon>
        <taxon>Sphingomonadales</taxon>
        <taxon>Sphingosinicellaceae</taxon>
        <taxon>Pacificimonas</taxon>
    </lineage>
</organism>
<evidence type="ECO:0000256" key="16">
    <source>
        <dbReference type="ARBA" id="ARBA00023145"/>
    </source>
</evidence>
<evidence type="ECO:0000256" key="15">
    <source>
        <dbReference type="ARBA" id="ARBA00023049"/>
    </source>
</evidence>
<evidence type="ECO:0000256" key="6">
    <source>
        <dbReference type="ARBA" id="ARBA00022525"/>
    </source>
</evidence>
<dbReference type="InterPro" id="IPR007484">
    <property type="entry name" value="Peptidase_M28"/>
</dbReference>
<dbReference type="GO" id="GO:0046872">
    <property type="term" value="F:metal ion binding"/>
    <property type="evidence" value="ECO:0007669"/>
    <property type="project" value="UniProtKB-KW"/>
</dbReference>
<evidence type="ECO:0000256" key="20">
    <source>
        <dbReference type="ARBA" id="ARBA00033328"/>
    </source>
</evidence>
<dbReference type="GO" id="GO:0070573">
    <property type="term" value="F:metallodipeptidase activity"/>
    <property type="evidence" value="ECO:0007669"/>
    <property type="project" value="InterPro"/>
</dbReference>
<dbReference type="Proteomes" id="UP000011717">
    <property type="component" value="Unassembled WGS sequence"/>
</dbReference>
<evidence type="ECO:0000256" key="11">
    <source>
        <dbReference type="ARBA" id="ARBA00022801"/>
    </source>
</evidence>
<feature type="signal peptide" evidence="21">
    <location>
        <begin position="1"/>
        <end position="18"/>
    </location>
</feature>
<evidence type="ECO:0000256" key="5">
    <source>
        <dbReference type="ARBA" id="ARBA00014116"/>
    </source>
</evidence>
<dbReference type="EMBL" id="AMRV01000006">
    <property type="protein sequence ID" value="EMD82597.1"/>
    <property type="molecule type" value="Genomic_DNA"/>
</dbReference>
<evidence type="ECO:0000256" key="12">
    <source>
        <dbReference type="ARBA" id="ARBA00022824"/>
    </source>
</evidence>
<keyword evidence="18" id="KW-0458">Lysosome</keyword>
<comment type="caution">
    <text evidence="23">The sequence shown here is derived from an EMBL/GenBank/DDBJ whole genome shotgun (WGS) entry which is preliminary data.</text>
</comment>
<evidence type="ECO:0000256" key="1">
    <source>
        <dbReference type="ARBA" id="ARBA00004240"/>
    </source>
</evidence>
<dbReference type="Gene3D" id="3.40.630.10">
    <property type="entry name" value="Zn peptidases"/>
    <property type="match status" value="1"/>
</dbReference>
<dbReference type="PANTHER" id="PTHR12053">
    <property type="entry name" value="PROTEASE FAMILY M28 PLASMA GLUTAMATE CARBOXYPEPTIDASE-RELATED"/>
    <property type="match status" value="1"/>
</dbReference>
<keyword evidence="6" id="KW-0964">Secreted</keyword>
<keyword evidence="7" id="KW-0121">Carboxypeptidase</keyword>
<evidence type="ECO:0000256" key="18">
    <source>
        <dbReference type="ARBA" id="ARBA00023228"/>
    </source>
</evidence>
<dbReference type="GO" id="GO:0004180">
    <property type="term" value="F:carboxypeptidase activity"/>
    <property type="evidence" value="ECO:0007669"/>
    <property type="project" value="UniProtKB-KW"/>
</dbReference>
<dbReference type="Pfam" id="PF04389">
    <property type="entry name" value="Peptidase_M28"/>
    <property type="match status" value="1"/>
</dbReference>
<reference evidence="23 24" key="1">
    <citation type="journal article" date="2013" name="Genome Announc.">
        <title>Draft Genome Sequence of Strain JLT2015T, Belonging to the Family Sphingomonadaceae of the Alphaproteobacteria.</title>
        <authorList>
            <person name="Tang K."/>
            <person name="Liu K."/>
            <person name="Li S."/>
            <person name="Jiao N."/>
        </authorList>
    </citation>
    <scope>NUCLEOTIDE SEQUENCE [LARGE SCALE GENOMIC DNA]</scope>
    <source>
        <strain evidence="23 24">JLT2015</strain>
    </source>
</reference>
<evidence type="ECO:0000313" key="23">
    <source>
        <dbReference type="EMBL" id="EMD82597.1"/>
    </source>
</evidence>
<keyword evidence="9" id="KW-0479">Metal-binding</keyword>
<evidence type="ECO:0000256" key="7">
    <source>
        <dbReference type="ARBA" id="ARBA00022645"/>
    </source>
</evidence>
<evidence type="ECO:0000256" key="9">
    <source>
        <dbReference type="ARBA" id="ARBA00022723"/>
    </source>
</evidence>
<dbReference type="GO" id="GO:0006508">
    <property type="term" value="P:proteolysis"/>
    <property type="evidence" value="ECO:0007669"/>
    <property type="project" value="UniProtKB-KW"/>
</dbReference>
<evidence type="ECO:0000256" key="3">
    <source>
        <dbReference type="ARBA" id="ARBA00004555"/>
    </source>
</evidence>
<dbReference type="RefSeq" id="WP_008602431.1">
    <property type="nucleotide sequence ID" value="NZ_AMRV01000006.1"/>
</dbReference>
<feature type="domain" description="Peptidase M28" evidence="22">
    <location>
        <begin position="251"/>
        <end position="435"/>
    </location>
</feature>
<dbReference type="GO" id="GO:0005576">
    <property type="term" value="C:extracellular region"/>
    <property type="evidence" value="ECO:0007669"/>
    <property type="project" value="UniProtKB-SubCell"/>
</dbReference>
<evidence type="ECO:0000259" key="22">
    <source>
        <dbReference type="Pfam" id="PF04389"/>
    </source>
</evidence>
<evidence type="ECO:0000256" key="13">
    <source>
        <dbReference type="ARBA" id="ARBA00022833"/>
    </source>
</evidence>
<keyword evidence="11" id="KW-0378">Hydrolase</keyword>
<sequence>MKSSLALAATLLSATASAQTPLDPAALRDAALEDELAWDITEGLTTEIGPRPAGSAAEARARDWGADRLRALGFQDVRIETFPVPVWERGTESAFVTAPFPQPLHLIALGNSGSTPRDGITGEVAMFDSVAALEAAPDEAVAGKIVYIGHAMRATQSGIGYGQFGAPRRQGPSIASRKGAAAIVVRSIGTDDSSVGHTGVQTFAQGVQPIPAAALANSSADQLERIAARGEPVRMRLVLTSRQTGNHDSGNVIAEVPGRDPDAGIVLVGCHLDSWDVGTGAIDDASGCGIVTAAAKRVMDAGTPRRPIRIVWFGSEEIGLFGGAAYGEAHADEKHALAAESDFGADAIWRFDSDLTDGAAPVAARMAAALAPLGIAQGPTDAAHGSDIGPLAEAGVGIVQLQQDGTRYFDWHHTAEDTLDKVDKPQLQQNVAAWTAMIAVAANAEEDMLAD</sequence>
<proteinExistence type="predicted"/>
<comment type="subcellular location">
    <subcellularLocation>
        <location evidence="1">Endoplasmic reticulum</location>
    </subcellularLocation>
    <subcellularLocation>
        <location evidence="3">Golgi apparatus</location>
    </subcellularLocation>
    <subcellularLocation>
        <location evidence="2">Lysosome</location>
    </subcellularLocation>
    <subcellularLocation>
        <location evidence="4">Secreted</location>
    </subcellularLocation>
</comment>
<accession>M2U3J3</accession>
<feature type="chain" id="PRO_5004026431" description="Carboxypeptidase Q" evidence="21">
    <location>
        <begin position="19"/>
        <end position="451"/>
    </location>
</feature>
<evidence type="ECO:0000256" key="17">
    <source>
        <dbReference type="ARBA" id="ARBA00023180"/>
    </source>
</evidence>
<keyword evidence="17" id="KW-0325">Glycoprotein</keyword>
<name>M2U3J3_9SPHN</name>
<evidence type="ECO:0000256" key="4">
    <source>
        <dbReference type="ARBA" id="ARBA00004613"/>
    </source>
</evidence>
<evidence type="ECO:0000313" key="24">
    <source>
        <dbReference type="Proteomes" id="UP000011717"/>
    </source>
</evidence>
<dbReference type="GO" id="GO:0005764">
    <property type="term" value="C:lysosome"/>
    <property type="evidence" value="ECO:0007669"/>
    <property type="project" value="UniProtKB-SubCell"/>
</dbReference>
<keyword evidence="13" id="KW-0862">Zinc</keyword>
<dbReference type="InterPro" id="IPR039866">
    <property type="entry name" value="CPQ"/>
</dbReference>
<evidence type="ECO:0000256" key="19">
    <source>
        <dbReference type="ARBA" id="ARBA00025833"/>
    </source>
</evidence>
<dbReference type="AlphaFoldDB" id="M2U3J3"/>
<keyword evidence="10 21" id="KW-0732">Signal</keyword>
<keyword evidence="15" id="KW-0482">Metalloprotease</keyword>
<dbReference type="Gene3D" id="3.50.30.30">
    <property type="match status" value="1"/>
</dbReference>
<dbReference type="OrthoDB" id="9769665at2"/>
<protein>
    <recommendedName>
        <fullName evidence="5">Carboxypeptidase Q</fullName>
    </recommendedName>
    <alternativeName>
        <fullName evidence="20">Plasma glutamate carboxypeptidase</fullName>
    </alternativeName>
</protein>
<evidence type="ECO:0000256" key="2">
    <source>
        <dbReference type="ARBA" id="ARBA00004371"/>
    </source>
</evidence>
<keyword evidence="14" id="KW-0333">Golgi apparatus</keyword>
<evidence type="ECO:0000256" key="10">
    <source>
        <dbReference type="ARBA" id="ARBA00022729"/>
    </source>
</evidence>
<keyword evidence="12" id="KW-0256">Endoplasmic reticulum</keyword>